<name>A0A7Y9W9I7_9BURK</name>
<accession>A0A7Y9W9I7</accession>
<dbReference type="EMBL" id="JACCAU010000001">
    <property type="protein sequence ID" value="NYH16722.1"/>
    <property type="molecule type" value="Genomic_DNA"/>
</dbReference>
<dbReference type="SUPFAM" id="SSF53850">
    <property type="entry name" value="Periplasmic binding protein-like II"/>
    <property type="match status" value="1"/>
</dbReference>
<organism evidence="2 3">
    <name type="scientific">Paraburkholderia bryophila</name>
    <dbReference type="NCBI Taxonomy" id="420952"/>
    <lineage>
        <taxon>Bacteria</taxon>
        <taxon>Pseudomonadati</taxon>
        <taxon>Pseudomonadota</taxon>
        <taxon>Betaproteobacteria</taxon>
        <taxon>Burkholderiales</taxon>
        <taxon>Burkholderiaceae</taxon>
        <taxon>Paraburkholderia</taxon>
    </lineage>
</organism>
<dbReference type="AlphaFoldDB" id="A0A7Y9W9I7"/>
<sequence>MKVTIAYLQEPPFGWTGSDGTATGADLDLANAVLRAIGVTRIEHCLTTFSELLAGVEAGRWDMNVPLFVTPDRAAKVAFSLPVWAIGDGFLVVRKYCAGQSDTRGADRKRCRGGRSRNWKCRATPSISRLVRASRADGEIRSYSERDRSCTGASVCMRPSRATLVARPLRERSSTHRATSVPPH</sequence>
<dbReference type="InterPro" id="IPR001638">
    <property type="entry name" value="Solute-binding_3/MltF_N"/>
</dbReference>
<feature type="domain" description="Solute-binding protein family 3/N-terminal" evidence="1">
    <location>
        <begin position="5"/>
        <end position="94"/>
    </location>
</feature>
<dbReference type="Gene3D" id="3.40.190.10">
    <property type="entry name" value="Periplasmic binding protein-like II"/>
    <property type="match status" value="1"/>
</dbReference>
<proteinExistence type="predicted"/>
<dbReference type="Proteomes" id="UP000572540">
    <property type="component" value="Unassembled WGS sequence"/>
</dbReference>
<gene>
    <name evidence="2" type="ORF">GGD41_003950</name>
</gene>
<evidence type="ECO:0000313" key="2">
    <source>
        <dbReference type="EMBL" id="NYH16722.1"/>
    </source>
</evidence>
<comment type="caution">
    <text evidence="2">The sequence shown here is derived from an EMBL/GenBank/DDBJ whole genome shotgun (WGS) entry which is preliminary data.</text>
</comment>
<evidence type="ECO:0000259" key="1">
    <source>
        <dbReference type="Pfam" id="PF00497"/>
    </source>
</evidence>
<reference evidence="2 3" key="1">
    <citation type="submission" date="2020-07" db="EMBL/GenBank/DDBJ databases">
        <title>Exploring microbial biodiversity for novel pathways involved in the catabolism of aromatic compounds derived from lignin.</title>
        <authorList>
            <person name="Elkins J."/>
        </authorList>
    </citation>
    <scope>NUCLEOTIDE SEQUENCE [LARGE SCALE GENOMIC DNA]</scope>
    <source>
        <strain evidence="2 3">H2C3B</strain>
    </source>
</reference>
<protein>
    <recommendedName>
        <fullName evidence="1">Solute-binding protein family 3/N-terminal domain-containing protein</fullName>
    </recommendedName>
</protein>
<evidence type="ECO:0000313" key="3">
    <source>
        <dbReference type="Proteomes" id="UP000572540"/>
    </source>
</evidence>
<dbReference type="Pfam" id="PF00497">
    <property type="entry name" value="SBP_bac_3"/>
    <property type="match status" value="1"/>
</dbReference>